<evidence type="ECO:0000256" key="3">
    <source>
        <dbReference type="ARBA" id="ARBA00022729"/>
    </source>
</evidence>
<gene>
    <name evidence="5" type="ORF">S12H4_30479</name>
</gene>
<feature type="domain" description="Glycosyl hydrolase family 13 catalytic" evidence="4">
    <location>
        <begin position="18"/>
        <end position="211"/>
    </location>
</feature>
<comment type="caution">
    <text evidence="5">The sequence shown here is derived from an EMBL/GenBank/DDBJ whole genome shotgun (WGS) entry which is preliminary data.</text>
</comment>
<dbReference type="GO" id="GO:0046872">
    <property type="term" value="F:metal ion binding"/>
    <property type="evidence" value="ECO:0007669"/>
    <property type="project" value="UniProtKB-KW"/>
</dbReference>
<keyword evidence="3" id="KW-0732">Signal</keyword>
<evidence type="ECO:0000256" key="2">
    <source>
        <dbReference type="ARBA" id="ARBA00022723"/>
    </source>
</evidence>
<dbReference type="AlphaFoldDB" id="X1SB78"/>
<evidence type="ECO:0000259" key="4">
    <source>
        <dbReference type="SMART" id="SM00642"/>
    </source>
</evidence>
<dbReference type="EMBL" id="BARW01017682">
    <property type="protein sequence ID" value="GAI90233.1"/>
    <property type="molecule type" value="Genomic_DNA"/>
</dbReference>
<evidence type="ECO:0000313" key="5">
    <source>
        <dbReference type="EMBL" id="GAI90233.1"/>
    </source>
</evidence>
<protein>
    <recommendedName>
        <fullName evidence="4">Glycosyl hydrolase family 13 catalytic domain-containing protein</fullName>
    </recommendedName>
</protein>
<dbReference type="GO" id="GO:0005975">
    <property type="term" value="P:carbohydrate metabolic process"/>
    <property type="evidence" value="ECO:0007669"/>
    <property type="project" value="InterPro"/>
</dbReference>
<dbReference type="Gene3D" id="3.20.20.80">
    <property type="entry name" value="Glycosidases"/>
    <property type="match status" value="1"/>
</dbReference>
<accession>X1SB78</accession>
<sequence length="212" mass="23726">MSTKTEKAALDENGIIYQILTDRFCDGDPSNNDFGQGEYKLGDFRFYQGGDWQGIIDKMDYIKNLGVTAIQISPIHHNQWMSQDKTHAGYHGYFIYDFYSPEPHFGTLEKLKELVEAAHGSGIAVILDGKKCREKEPPFREGGQSDRTLGVQVRVEREDTGEQGRERVAGGMRVLSDCGATLPEVPTHQLLVSATMWRNPLPTSGWGWGSRG</sequence>
<dbReference type="PANTHER" id="PTHR10357">
    <property type="entry name" value="ALPHA-AMYLASE FAMILY MEMBER"/>
    <property type="match status" value="1"/>
</dbReference>
<name>X1SB78_9ZZZZ</name>
<dbReference type="InterPro" id="IPR017853">
    <property type="entry name" value="GH"/>
</dbReference>
<dbReference type="SUPFAM" id="SSF51445">
    <property type="entry name" value="(Trans)glycosidases"/>
    <property type="match status" value="1"/>
</dbReference>
<dbReference type="Pfam" id="PF00128">
    <property type="entry name" value="Alpha-amylase"/>
    <property type="match status" value="1"/>
</dbReference>
<reference evidence="5" key="1">
    <citation type="journal article" date="2014" name="Front. Microbiol.">
        <title>High frequency of phylogenetically diverse reductive dehalogenase-homologous genes in deep subseafloor sedimentary metagenomes.</title>
        <authorList>
            <person name="Kawai M."/>
            <person name="Futagami T."/>
            <person name="Toyoda A."/>
            <person name="Takaki Y."/>
            <person name="Nishi S."/>
            <person name="Hori S."/>
            <person name="Arai W."/>
            <person name="Tsubouchi T."/>
            <person name="Morono Y."/>
            <person name="Uchiyama I."/>
            <person name="Ito T."/>
            <person name="Fujiyama A."/>
            <person name="Inagaki F."/>
            <person name="Takami H."/>
        </authorList>
    </citation>
    <scope>NUCLEOTIDE SEQUENCE</scope>
    <source>
        <strain evidence="5">Expedition CK06-06</strain>
    </source>
</reference>
<dbReference type="InterPro" id="IPR006047">
    <property type="entry name" value="GH13_cat_dom"/>
</dbReference>
<comment type="cofactor">
    <cofactor evidence="1">
        <name>Ca(2+)</name>
        <dbReference type="ChEBI" id="CHEBI:29108"/>
    </cofactor>
</comment>
<organism evidence="5">
    <name type="scientific">marine sediment metagenome</name>
    <dbReference type="NCBI Taxonomy" id="412755"/>
    <lineage>
        <taxon>unclassified sequences</taxon>
        <taxon>metagenomes</taxon>
        <taxon>ecological metagenomes</taxon>
    </lineage>
</organism>
<keyword evidence="2" id="KW-0479">Metal-binding</keyword>
<dbReference type="PANTHER" id="PTHR10357:SF215">
    <property type="entry name" value="ALPHA-AMYLASE 1"/>
    <property type="match status" value="1"/>
</dbReference>
<evidence type="ECO:0000256" key="1">
    <source>
        <dbReference type="ARBA" id="ARBA00001913"/>
    </source>
</evidence>
<dbReference type="SMART" id="SM00642">
    <property type="entry name" value="Aamy"/>
    <property type="match status" value="1"/>
</dbReference>
<proteinExistence type="predicted"/>